<gene>
    <name evidence="2" type="ORF">ACFP3V_01710</name>
</gene>
<dbReference type="InterPro" id="IPR027417">
    <property type="entry name" value="P-loop_NTPase"/>
</dbReference>
<dbReference type="Pfam" id="PF14490">
    <property type="entry name" value="HHH_RecD2"/>
    <property type="match status" value="1"/>
</dbReference>
<comment type="caution">
    <text evidence="2">The sequence shown here is derived from an EMBL/GenBank/DDBJ whole genome shotgun (WGS) entry which is preliminary data.</text>
</comment>
<evidence type="ECO:0000313" key="3">
    <source>
        <dbReference type="Proteomes" id="UP001596174"/>
    </source>
</evidence>
<dbReference type="Gene3D" id="3.40.50.300">
    <property type="entry name" value="P-loop containing nucleotide triphosphate hydrolases"/>
    <property type="match status" value="2"/>
</dbReference>
<accession>A0ABW1FVN8</accession>
<reference evidence="3" key="1">
    <citation type="journal article" date="2019" name="Int. J. Syst. Evol. Microbiol.">
        <title>The Global Catalogue of Microorganisms (GCM) 10K type strain sequencing project: providing services to taxonomists for standard genome sequencing and annotation.</title>
        <authorList>
            <consortium name="The Broad Institute Genomics Platform"/>
            <consortium name="The Broad Institute Genome Sequencing Center for Infectious Disease"/>
            <person name="Wu L."/>
            <person name="Ma J."/>
        </authorList>
    </citation>
    <scope>NUCLEOTIDE SEQUENCE [LARGE SCALE GENOMIC DNA]</scope>
    <source>
        <strain evidence="3">JCM 4816</strain>
    </source>
</reference>
<evidence type="ECO:0000313" key="2">
    <source>
        <dbReference type="EMBL" id="MFC5905937.1"/>
    </source>
</evidence>
<keyword evidence="3" id="KW-1185">Reference proteome</keyword>
<name>A0ABW1FVN8_9ACTN</name>
<organism evidence="2 3">
    <name type="scientific">Streptacidiphilus monticola</name>
    <dbReference type="NCBI Taxonomy" id="2161674"/>
    <lineage>
        <taxon>Bacteria</taxon>
        <taxon>Bacillati</taxon>
        <taxon>Actinomycetota</taxon>
        <taxon>Actinomycetes</taxon>
        <taxon>Kitasatosporales</taxon>
        <taxon>Streptomycetaceae</taxon>
        <taxon>Streptacidiphilus</taxon>
    </lineage>
</organism>
<feature type="domain" description="ATP-dependent RecD2 DNA helicase-like helix-hairpin-helix" evidence="1">
    <location>
        <begin position="36"/>
        <end position="121"/>
    </location>
</feature>
<dbReference type="EMBL" id="JBHSQJ010000006">
    <property type="protein sequence ID" value="MFC5905937.1"/>
    <property type="molecule type" value="Genomic_DNA"/>
</dbReference>
<evidence type="ECO:0000259" key="1">
    <source>
        <dbReference type="Pfam" id="PF14490"/>
    </source>
</evidence>
<proteinExistence type="predicted"/>
<dbReference type="SUPFAM" id="SSF52540">
    <property type="entry name" value="P-loop containing nucleoside triphosphate hydrolases"/>
    <property type="match status" value="1"/>
</dbReference>
<protein>
    <submittedName>
        <fullName evidence="2">Helix-hairpin-helix domain-containing protein</fullName>
    </submittedName>
</protein>
<dbReference type="InterPro" id="IPR029493">
    <property type="entry name" value="RecD2-like_HHH"/>
</dbReference>
<dbReference type="Proteomes" id="UP001596174">
    <property type="component" value="Unassembled WGS sequence"/>
</dbReference>
<dbReference type="RefSeq" id="WP_380578853.1">
    <property type="nucleotide sequence ID" value="NZ_JBHSQJ010000006.1"/>
</dbReference>
<dbReference type="Gene3D" id="2.30.30.940">
    <property type="match status" value="1"/>
</dbReference>
<sequence>MTDNASTETARQLAEAIREITPEAGADAPSADPVGETAALLSGAGAPASLAPAAVAALGESAPRLLREDPWAVLAVPGVQPANADAFARALLGGEAGPGDPRRAAALTVWLLERAALQGHTALELTAVRAGLAEQGVPAPDQALAAVLQEDGRVMPFQEEDDSFGESVGGDEEDEAAPPRVLLALDRLALAEDSLADGLIRLLSTAEPAQESWAEGADKHTAPLLEAAAQSGLVLHTGGEAARSEPVGAVRAARERGLRATMAAASASSLSRLGDEQAVLLRELLSSGERDEEGSLALDLLAVVDAPTLDVETAATLVESLADGTRLILSGDPGELWSTGPGRVFADLLAAKAAPVVASRQPDFGPIGELVSGIGIGELQQVEAPDKEVVLVTARDAAEAAHRAVQLVTDSIPRALGIPSDQVRVVTHAHAGPAGTRALNAALKARLAPGPGQFGGFDVGDLVLDGGESATVTAAGPEGLTLSTGRTVPPAEAASLRHGWALTAHQSLSRRWPAVVTVLAPEAVPGLTRQWVYSAFNRAATHLSVVTAIGPALPEAVNARPAAPRTTRLKGLLSQ</sequence>